<dbReference type="GO" id="GO:0051604">
    <property type="term" value="P:protein maturation"/>
    <property type="evidence" value="ECO:0007669"/>
    <property type="project" value="TreeGrafter"/>
</dbReference>
<name>A0A1L8D1G4_9THEO</name>
<dbReference type="InterPro" id="IPR006452">
    <property type="entry name" value="Formate_DH_accessory"/>
</dbReference>
<feature type="domain" description="FdhE C-terminal" evidence="2">
    <location>
        <begin position="173"/>
        <end position="240"/>
    </location>
</feature>
<dbReference type="GO" id="GO:0005829">
    <property type="term" value="C:cytosol"/>
    <property type="evidence" value="ECO:0007669"/>
    <property type="project" value="TreeGrafter"/>
</dbReference>
<gene>
    <name evidence="3" type="ORF">ciss_08740</name>
</gene>
<dbReference type="Proteomes" id="UP000187338">
    <property type="component" value="Unassembled WGS sequence"/>
</dbReference>
<proteinExistence type="predicted"/>
<comment type="caution">
    <text evidence="3">The sequence shown here is derived from an EMBL/GenBank/DDBJ whole genome shotgun (WGS) entry which is preliminary data.</text>
</comment>
<evidence type="ECO:0000313" key="3">
    <source>
        <dbReference type="EMBL" id="GAV24941.1"/>
    </source>
</evidence>
<keyword evidence="4" id="KW-1185">Reference proteome</keyword>
<sequence>MDAKKLVSALEKLSAEFEEKLLLNISWNGKLPVVRNIEVEFNEPMISAFLTKVNLELISLRLINRQINILKLITNFKNKGNYLKLLTDNLEAGFWEELAKKQKVKKEILALHFLFLRRKMLRELKDFSLDKGVNHQTCPTCGATPGFAAITTAGERILFCLECQTQWRYYRIGCPKCGNKFHEDFIEIHPEGQEELPYFVEVCKKCGSYLKTKKLKSNEEKINPNLEDVESLFLDYLISKKINY</sequence>
<dbReference type="Gene3D" id="3.90.1670.10">
    <property type="entry name" value="FdhE-like domain"/>
    <property type="match status" value="1"/>
</dbReference>
<dbReference type="STRING" id="661089.ciss_08740"/>
<evidence type="ECO:0000259" key="2">
    <source>
        <dbReference type="Pfam" id="PF24860"/>
    </source>
</evidence>
<dbReference type="PANTHER" id="PTHR37689">
    <property type="entry name" value="PROTEIN FDHE"/>
    <property type="match status" value="1"/>
</dbReference>
<dbReference type="AlphaFoldDB" id="A0A1L8D1G4"/>
<dbReference type="PANTHER" id="PTHR37689:SF1">
    <property type="entry name" value="PROTEIN FDHE"/>
    <property type="match status" value="1"/>
</dbReference>
<dbReference type="Pfam" id="PF24860">
    <property type="entry name" value="FdhE_C"/>
    <property type="match status" value="1"/>
</dbReference>
<dbReference type="SUPFAM" id="SSF144020">
    <property type="entry name" value="FdhE-like"/>
    <property type="match status" value="1"/>
</dbReference>
<dbReference type="InterPro" id="IPR024064">
    <property type="entry name" value="FdhE-like_sf"/>
</dbReference>
<dbReference type="GO" id="GO:0008199">
    <property type="term" value="F:ferric iron binding"/>
    <property type="evidence" value="ECO:0007669"/>
    <property type="project" value="TreeGrafter"/>
</dbReference>
<dbReference type="RefSeq" id="WP_075865117.1">
    <property type="nucleotide sequence ID" value="NZ_BDJL01000024.1"/>
</dbReference>
<dbReference type="EMBL" id="BDJL01000024">
    <property type="protein sequence ID" value="GAV24941.1"/>
    <property type="molecule type" value="Genomic_DNA"/>
</dbReference>
<organism evidence="3 4">
    <name type="scientific">Carboxydothermus islandicus</name>
    <dbReference type="NCBI Taxonomy" id="661089"/>
    <lineage>
        <taxon>Bacteria</taxon>
        <taxon>Bacillati</taxon>
        <taxon>Bacillota</taxon>
        <taxon>Clostridia</taxon>
        <taxon>Thermoanaerobacterales</taxon>
        <taxon>Thermoanaerobacteraceae</taxon>
        <taxon>Carboxydothermus</taxon>
    </lineage>
</organism>
<dbReference type="InterPro" id="IPR056796">
    <property type="entry name" value="FdhE_C"/>
</dbReference>
<evidence type="ECO:0000256" key="1">
    <source>
        <dbReference type="ARBA" id="ARBA00022490"/>
    </source>
</evidence>
<dbReference type="OrthoDB" id="9811074at2"/>
<evidence type="ECO:0000313" key="4">
    <source>
        <dbReference type="Proteomes" id="UP000187338"/>
    </source>
</evidence>
<protein>
    <recommendedName>
        <fullName evidence="2">FdhE C-terminal domain-containing protein</fullName>
    </recommendedName>
</protein>
<keyword evidence="1" id="KW-0963">Cytoplasm</keyword>
<reference evidence="4" key="1">
    <citation type="submission" date="2016-12" db="EMBL/GenBank/DDBJ databases">
        <title>Draft Genome Sequences od Carboxydothermus pertinax and islandicus, Hydrogenogenic Carboxydotrophic Bacteria.</title>
        <authorList>
            <person name="Fukuyama Y."/>
            <person name="Ohmae K."/>
            <person name="Yoneda Y."/>
            <person name="Yoshida T."/>
            <person name="Sako Y."/>
        </authorList>
    </citation>
    <scope>NUCLEOTIDE SEQUENCE [LARGE SCALE GENOMIC DNA]</scope>
    <source>
        <strain evidence="4">SET</strain>
    </source>
</reference>
<accession>A0A1L8D1G4</accession>